<dbReference type="KEGG" id="ark:D6B99_05200"/>
<feature type="transmembrane region" description="Helical" evidence="8">
    <location>
        <begin position="130"/>
        <end position="156"/>
    </location>
</feature>
<dbReference type="GO" id="GO:0000155">
    <property type="term" value="F:phosphorelay sensor kinase activity"/>
    <property type="evidence" value="ECO:0007669"/>
    <property type="project" value="InterPro"/>
</dbReference>
<evidence type="ECO:0000256" key="3">
    <source>
        <dbReference type="ARBA" id="ARBA00022553"/>
    </source>
</evidence>
<dbReference type="OrthoDB" id="1522504at2"/>
<dbReference type="CDD" id="cd00082">
    <property type="entry name" value="HisKA"/>
    <property type="match status" value="1"/>
</dbReference>
<sequence length="420" mass="48855">MKLLNYTSIRYLLFAALLLFISIPAFYFVLNRIFIHSIDNDLYQQAIEIPIHQPVIKTERDLNLWRILDNDLEIVKADSIKFHKKPFTQKSKPIGEDEPEDFRILQKRINILGQDYIVQIKSSMIEQEDLIQTILIFQLSLFCLLLLGAVVINYFINKKVWQPFYKNLEFLKNFKLESTISEPGENGKIQEFQQLNYSVHQLAVSVRNAYLSQKEFTENASHELQTPLSVLKFKLELLLQDNELTAEQSLLIDDMYQVIAQMERLNKNLLLLSKIENHQFAFDESFEVNAAILEIKNELLFMAEAKFQEIKINSGIATIYLNGNKQLFKTMIKNLLRNAIQHSKKDAIIHIEIHKNKIVFENPGKPLSLTKDKLFTRFSKSENVKGNGLGLAIAKSIATLHNLQLHYSYKNNNHLFQIDI</sequence>
<dbReference type="InterPro" id="IPR003661">
    <property type="entry name" value="HisK_dim/P_dom"/>
</dbReference>
<evidence type="ECO:0000259" key="9">
    <source>
        <dbReference type="PROSITE" id="PS50109"/>
    </source>
</evidence>
<keyword evidence="6 10" id="KW-0418">Kinase</keyword>
<dbReference type="SMART" id="SM00388">
    <property type="entry name" value="HisKA"/>
    <property type="match status" value="1"/>
</dbReference>
<dbReference type="Proteomes" id="UP000266118">
    <property type="component" value="Chromosome"/>
</dbReference>
<evidence type="ECO:0000256" key="7">
    <source>
        <dbReference type="ARBA" id="ARBA00022989"/>
    </source>
</evidence>
<proteinExistence type="predicted"/>
<dbReference type="InterPro" id="IPR003594">
    <property type="entry name" value="HATPase_dom"/>
</dbReference>
<feature type="transmembrane region" description="Helical" evidence="8">
    <location>
        <begin position="12"/>
        <end position="30"/>
    </location>
</feature>
<dbReference type="EC" id="2.7.13.3" evidence="2"/>
<evidence type="ECO:0000256" key="8">
    <source>
        <dbReference type="SAM" id="Phobius"/>
    </source>
</evidence>
<dbReference type="EMBL" id="CP032489">
    <property type="protein sequence ID" value="AYD47061.1"/>
    <property type="molecule type" value="Genomic_DNA"/>
</dbReference>
<dbReference type="GO" id="GO:0005886">
    <property type="term" value="C:plasma membrane"/>
    <property type="evidence" value="ECO:0007669"/>
    <property type="project" value="TreeGrafter"/>
</dbReference>
<reference evidence="10 11" key="1">
    <citation type="submission" date="2018-09" db="EMBL/GenBank/DDBJ databases">
        <title>Arachidicoccus sp. nov., a bacterium isolated from soil.</title>
        <authorList>
            <person name="Weon H.-Y."/>
            <person name="Kwon S.-W."/>
            <person name="Lee S.A."/>
        </authorList>
    </citation>
    <scope>NUCLEOTIDE SEQUENCE [LARGE SCALE GENOMIC DNA]</scope>
    <source>
        <strain evidence="10 11">KIS59-12</strain>
    </source>
</reference>
<keyword evidence="11" id="KW-1185">Reference proteome</keyword>
<dbReference type="Pfam" id="PF00512">
    <property type="entry name" value="HisKA"/>
    <property type="match status" value="1"/>
</dbReference>
<evidence type="ECO:0000313" key="10">
    <source>
        <dbReference type="EMBL" id="AYD47061.1"/>
    </source>
</evidence>
<comment type="catalytic activity">
    <reaction evidence="1">
        <text>ATP + protein L-histidine = ADP + protein N-phospho-L-histidine.</text>
        <dbReference type="EC" id="2.7.13.3"/>
    </reaction>
</comment>
<dbReference type="PANTHER" id="PTHR45436">
    <property type="entry name" value="SENSOR HISTIDINE KINASE YKOH"/>
    <property type="match status" value="1"/>
</dbReference>
<dbReference type="SUPFAM" id="SSF55874">
    <property type="entry name" value="ATPase domain of HSP90 chaperone/DNA topoisomerase II/histidine kinase"/>
    <property type="match status" value="1"/>
</dbReference>
<dbReference type="AlphaFoldDB" id="A0A386HNM0"/>
<name>A0A386HNM0_9BACT</name>
<evidence type="ECO:0000256" key="4">
    <source>
        <dbReference type="ARBA" id="ARBA00022679"/>
    </source>
</evidence>
<protein>
    <recommendedName>
        <fullName evidence="2">histidine kinase</fullName>
        <ecNumber evidence="2">2.7.13.3</ecNumber>
    </recommendedName>
</protein>
<evidence type="ECO:0000256" key="1">
    <source>
        <dbReference type="ARBA" id="ARBA00000085"/>
    </source>
</evidence>
<dbReference type="PROSITE" id="PS50109">
    <property type="entry name" value="HIS_KIN"/>
    <property type="match status" value="1"/>
</dbReference>
<dbReference type="SUPFAM" id="SSF47384">
    <property type="entry name" value="Homodimeric domain of signal transducing histidine kinase"/>
    <property type="match status" value="1"/>
</dbReference>
<dbReference type="InterPro" id="IPR036097">
    <property type="entry name" value="HisK_dim/P_sf"/>
</dbReference>
<gene>
    <name evidence="10" type="ORF">D6B99_05200</name>
</gene>
<evidence type="ECO:0000256" key="2">
    <source>
        <dbReference type="ARBA" id="ARBA00012438"/>
    </source>
</evidence>
<keyword evidence="5 8" id="KW-0812">Transmembrane</keyword>
<dbReference type="InterPro" id="IPR050428">
    <property type="entry name" value="TCS_sensor_his_kinase"/>
</dbReference>
<evidence type="ECO:0000256" key="5">
    <source>
        <dbReference type="ARBA" id="ARBA00022692"/>
    </source>
</evidence>
<dbReference type="Gene3D" id="3.30.565.10">
    <property type="entry name" value="Histidine kinase-like ATPase, C-terminal domain"/>
    <property type="match status" value="1"/>
</dbReference>
<dbReference type="InterPro" id="IPR036890">
    <property type="entry name" value="HATPase_C_sf"/>
</dbReference>
<keyword evidence="7 8" id="KW-1133">Transmembrane helix</keyword>
<dbReference type="InterPro" id="IPR005467">
    <property type="entry name" value="His_kinase_dom"/>
</dbReference>
<dbReference type="SMART" id="SM00387">
    <property type="entry name" value="HATPase_c"/>
    <property type="match status" value="1"/>
</dbReference>
<dbReference type="Pfam" id="PF02518">
    <property type="entry name" value="HATPase_c"/>
    <property type="match status" value="1"/>
</dbReference>
<organism evidence="10 11">
    <name type="scientific">Arachidicoccus soli</name>
    <dbReference type="NCBI Taxonomy" id="2341117"/>
    <lineage>
        <taxon>Bacteria</taxon>
        <taxon>Pseudomonadati</taxon>
        <taxon>Bacteroidota</taxon>
        <taxon>Chitinophagia</taxon>
        <taxon>Chitinophagales</taxon>
        <taxon>Chitinophagaceae</taxon>
        <taxon>Arachidicoccus</taxon>
    </lineage>
</organism>
<evidence type="ECO:0000313" key="11">
    <source>
        <dbReference type="Proteomes" id="UP000266118"/>
    </source>
</evidence>
<dbReference type="Gene3D" id="1.10.287.130">
    <property type="match status" value="1"/>
</dbReference>
<dbReference type="RefSeq" id="WP_119985772.1">
    <property type="nucleotide sequence ID" value="NZ_CP032489.1"/>
</dbReference>
<keyword evidence="8" id="KW-0472">Membrane</keyword>
<accession>A0A386HNM0</accession>
<evidence type="ECO:0000256" key="6">
    <source>
        <dbReference type="ARBA" id="ARBA00022777"/>
    </source>
</evidence>
<dbReference type="PANTHER" id="PTHR45436:SF5">
    <property type="entry name" value="SENSOR HISTIDINE KINASE TRCS"/>
    <property type="match status" value="1"/>
</dbReference>
<feature type="domain" description="Histidine kinase" evidence="9">
    <location>
        <begin position="219"/>
        <end position="420"/>
    </location>
</feature>
<keyword evidence="3" id="KW-0597">Phosphoprotein</keyword>
<keyword evidence="4" id="KW-0808">Transferase</keyword>